<dbReference type="AlphaFoldDB" id="A0A084EHT0"/>
<dbReference type="Gene3D" id="3.10.620.30">
    <property type="match status" value="1"/>
</dbReference>
<dbReference type="Pfam" id="PF01841">
    <property type="entry name" value="Transglut_core"/>
    <property type="match status" value="1"/>
</dbReference>
<evidence type="ECO:0000259" key="1">
    <source>
        <dbReference type="Pfam" id="PF01841"/>
    </source>
</evidence>
<dbReference type="PANTHER" id="PTHR46333:SF2">
    <property type="entry name" value="CYTOKINESIS PROTEIN 3"/>
    <property type="match status" value="1"/>
</dbReference>
<dbReference type="GO" id="GO:0005737">
    <property type="term" value="C:cytoplasm"/>
    <property type="evidence" value="ECO:0007669"/>
    <property type="project" value="TreeGrafter"/>
</dbReference>
<reference evidence="2 3" key="1">
    <citation type="submission" date="2014-02" db="EMBL/GenBank/DDBJ databases">
        <title>Genome sequence of Mycoplasma capricolum subsp. capricolum strain 14232.</title>
        <authorList>
            <person name="Sirand-Pugnet P."/>
            <person name="Breton M."/>
            <person name="Dordet-Frisoni E."/>
            <person name="Baranowski E."/>
            <person name="Barre A."/>
            <person name="Couture C."/>
            <person name="Dupuy V."/>
            <person name="Gaurivaud P."/>
            <person name="Jacob D."/>
            <person name="Lemaitre C."/>
            <person name="Manso-Silvan L."/>
            <person name="Nikolski M."/>
            <person name="Nouvel L.-X."/>
            <person name="Poumarat F."/>
            <person name="Tardy F."/>
            <person name="Thebault P."/>
            <person name="Theil S."/>
            <person name="Citti C."/>
            <person name="Thiaucourt F."/>
            <person name="Blanchard A."/>
        </authorList>
    </citation>
    <scope>NUCLEOTIDE SEQUENCE [LARGE SCALE GENOMIC DNA]</scope>
    <source>
        <strain evidence="2 3">14232</strain>
    </source>
</reference>
<dbReference type="EMBL" id="JFDO01000032">
    <property type="protein sequence ID" value="KEZ17522.1"/>
    <property type="molecule type" value="Genomic_DNA"/>
</dbReference>
<accession>A0A084EHT0</accession>
<feature type="domain" description="Transglutaminase-like" evidence="1">
    <location>
        <begin position="254"/>
        <end position="346"/>
    </location>
</feature>
<dbReference type="Proteomes" id="UP000028533">
    <property type="component" value="Unassembled WGS sequence"/>
</dbReference>
<dbReference type="PANTHER" id="PTHR46333">
    <property type="entry name" value="CYTOKINESIS PROTEIN 3"/>
    <property type="match status" value="1"/>
</dbReference>
<dbReference type="PROSITE" id="PS51257">
    <property type="entry name" value="PROKAR_LIPOPROTEIN"/>
    <property type="match status" value="1"/>
</dbReference>
<dbReference type="InterPro" id="IPR052557">
    <property type="entry name" value="CAP/Cytokinesis_protein"/>
</dbReference>
<proteinExistence type="predicted"/>
<organism evidence="2 3">
    <name type="scientific">Mycoplasma capricolum subsp. capricolum 14232</name>
    <dbReference type="NCBI Taxonomy" id="1188238"/>
    <lineage>
        <taxon>Bacteria</taxon>
        <taxon>Bacillati</taxon>
        <taxon>Mycoplasmatota</taxon>
        <taxon>Mollicutes</taxon>
        <taxon>Mycoplasmataceae</taxon>
        <taxon>Mycoplasma</taxon>
    </lineage>
</organism>
<dbReference type="RefSeq" id="WP_036432413.1">
    <property type="nucleotide sequence ID" value="NZ_JFDO01000032.1"/>
</dbReference>
<dbReference type="InterPro" id="IPR038765">
    <property type="entry name" value="Papain-like_cys_pep_sf"/>
</dbReference>
<dbReference type="InterPro" id="IPR002931">
    <property type="entry name" value="Transglutaminase-like"/>
</dbReference>
<protein>
    <recommendedName>
        <fullName evidence="1">Transglutaminase-like domain-containing protein</fullName>
    </recommendedName>
</protein>
<dbReference type="SUPFAM" id="SSF54001">
    <property type="entry name" value="Cysteine proteinases"/>
    <property type="match status" value="1"/>
</dbReference>
<evidence type="ECO:0000313" key="2">
    <source>
        <dbReference type="EMBL" id="KEZ17522.1"/>
    </source>
</evidence>
<gene>
    <name evidence="2" type="ORF">MCAPa_7600</name>
</gene>
<comment type="caution">
    <text evidence="2">The sequence shown here is derived from an EMBL/GenBank/DDBJ whole genome shotgun (WGS) entry which is preliminary data.</text>
</comment>
<evidence type="ECO:0000313" key="3">
    <source>
        <dbReference type="Proteomes" id="UP000028533"/>
    </source>
</evidence>
<dbReference type="NCBIfam" id="NF045980">
    <property type="entry name" value="MAG6410_fam_LP"/>
    <property type="match status" value="1"/>
</dbReference>
<sequence>MSKKYNKKQIILSSLSLSSLVVLPIFVTSCGLSFKNHNLTSNSKTWQIPTIPNANKKPTINSESNLNNFKNSEILNSLNFSSSTKTSLKKLHNFYPKQYIEEFKEKNLTKDKVQEIIFNYNIPSNYYSHPKFKLERKYITLDKENQVEKLKLLDSENNQEIQNVTWYQRLRIPNDKLLSVNENDDNSLINLNSDGTISAKKHKNSSDVDVVELWAEHKGSLYKIEVTIVPIYEVNIQKAKLEAKKIADQWRNLPTLEKITKAYDWMTKEVKFDYNISNSYDNQSAYSALVNKSTVCTGYAKGFQMLMDELGISCTLITSDISPRDPNGVKHVWNLVEIDGEWYHLDTTSDRIENNQKQEYRFFLLHDDDFTKDDVFVRKTRNFGERFRNLKLSNFIKNKEDIDTLIDKHLNESRNSYPKKLQVKTHQNMYNEISKAIQESGFQIQNFQFIRDGSAYTSYKTINYNLKEEKTIDIKEIKVEKIEKYQNNNKSKALGDYAIKITFNQKVDNLKIKNFIIENALIKEIEQDKNSYILYLDHFTNFNKVNVKLTDIKKRGFKFNLSDNSVEFEVKKFDKKPEAIVKAVGENEVLISNVKSGMQYRNNLSQWIDIKTESFIAENIVLGRLQFRWKDSFDKFASDIQNVEITKANDVYNIVKLEKPNNIIGVDNTMEYRVINKNSQWESIISNKIENLKSGTYEIRTKANNNSLASNSHQITIN</sequence>
<name>A0A084EHT0_MYCCA</name>